<dbReference type="GO" id="GO:0004518">
    <property type="term" value="F:nuclease activity"/>
    <property type="evidence" value="ECO:0007669"/>
    <property type="project" value="UniProtKB-KW"/>
</dbReference>
<evidence type="ECO:0000256" key="4">
    <source>
        <dbReference type="ARBA" id="ARBA00022737"/>
    </source>
</evidence>
<evidence type="ECO:0000256" key="13">
    <source>
        <dbReference type="ARBA" id="ARBA00023204"/>
    </source>
</evidence>
<keyword evidence="8" id="KW-0863">Zinc-finger</keyword>
<keyword evidence="4" id="KW-0677">Repeat</keyword>
<gene>
    <name evidence="15" type="primary">uvrA2</name>
    <name evidence="15" type="ORF">sm9_1615</name>
</gene>
<keyword evidence="12" id="KW-0238">DNA-binding</keyword>
<evidence type="ECO:0000256" key="3">
    <source>
        <dbReference type="ARBA" id="ARBA00022723"/>
    </source>
</evidence>
<dbReference type="InterPro" id="IPR017871">
    <property type="entry name" value="ABC_transporter-like_CS"/>
</dbReference>
<evidence type="ECO:0000256" key="6">
    <source>
        <dbReference type="ARBA" id="ARBA00022763"/>
    </source>
</evidence>
<feature type="domain" description="ABC transporter" evidence="14">
    <location>
        <begin position="219"/>
        <end position="479"/>
    </location>
</feature>
<dbReference type="EMBL" id="CP011266">
    <property type="protein sequence ID" value="ALT69383.1"/>
    <property type="molecule type" value="Genomic_DNA"/>
</dbReference>
<dbReference type="Gene3D" id="1.20.1580.10">
    <property type="entry name" value="ABC transporter ATPase like domain"/>
    <property type="match status" value="2"/>
</dbReference>
<protein>
    <submittedName>
        <fullName evidence="15">Excinuclease ABC A subunit UvrA2</fullName>
    </submittedName>
</protein>
<evidence type="ECO:0000256" key="9">
    <source>
        <dbReference type="ARBA" id="ARBA00022833"/>
    </source>
</evidence>
<evidence type="ECO:0000313" key="16">
    <source>
        <dbReference type="Proteomes" id="UP000067738"/>
    </source>
</evidence>
<organism evidence="15 16">
    <name type="scientific">Methanobrevibacter millerae</name>
    <dbReference type="NCBI Taxonomy" id="230361"/>
    <lineage>
        <taxon>Archaea</taxon>
        <taxon>Methanobacteriati</taxon>
        <taxon>Methanobacteriota</taxon>
        <taxon>Methanomada group</taxon>
        <taxon>Methanobacteria</taxon>
        <taxon>Methanobacteriales</taxon>
        <taxon>Methanobacteriaceae</taxon>
        <taxon>Methanobrevibacter</taxon>
    </lineage>
</organism>
<dbReference type="InterPro" id="IPR027417">
    <property type="entry name" value="P-loop_NTPase"/>
</dbReference>
<sequence length="820" mass="89859">MYKDLIIIRGAKVHNLKNIDVDIPLGKIVAISGVSGSGKSSLALGVLYSEGSRRYLDALSTYTRRRISQTQKAQVDLIQYVPAALALHQRPNVPNIRSTFGTSTELLNSLRLLYSRCGNYFCPNGHMQEPTLNVAREIPIKCSECGEEFYGLGAEEYAFNSDGACPTCEGTGYIRGIDDSKLVGDETKTLEDGAVESWNMFGISWMYHVAGELGVRVDVPFKDLTEKEKDIVYNGPSVKRYINIPSKNGKLFELNAEYRNAHKAVEEALKKAKTEKGLQRINKYLTTQVCPDCGGTRLNSKARQTLLGGISLDEACRMNLKDLVVWIQKVVSELPENVGKMAENILEEFLDNANILLDLGLSYISLDRPANTLSTGELQRVQLAKTLRNHTTGVLYVLDEPSIGLHPDNVNGLISVIRRLVDDGNSIILVDHDTKILGIADYMVELGPTAGADGGNIIAQGSLDEIKANESSQIAPFLTNSEKIIIRNKSRDMFGNGSIDIKTSKIHNVKSLNVQFPKGKFTAVTGVSGSGKTTLLLESLYPAVQSYIGNEELPENVYDISCEDIKKIDLIDSVPIGKNVRSTVATYSKVLDDLRREFAKLSDEYKTADFSYNTGKLRCETCNGTGSVSMDVQFLPDVEMTCPDCDGTRYNKDIEKTTYNGLSLADIMTLTVDEALEELFGLKKVTSKLQKLSDLGLGYLTLGEATPSLSGGEAQRLKLASEIGKSQKNSIFIFDEPTIGLHPLDVKVLIDVFDNLIDRGATVIVIEHDLDLIANADYIIDIGIDEDNNGGEILATGGLEDIINTPESLTGKYLAEKNLS</sequence>
<dbReference type="PANTHER" id="PTHR43152">
    <property type="entry name" value="UVRABC SYSTEM PROTEIN A"/>
    <property type="match status" value="1"/>
</dbReference>
<dbReference type="Gene3D" id="3.40.50.300">
    <property type="entry name" value="P-loop containing nucleotide triphosphate hydrolases"/>
    <property type="match status" value="2"/>
</dbReference>
<dbReference type="GO" id="GO:0008270">
    <property type="term" value="F:zinc ion binding"/>
    <property type="evidence" value="ECO:0007669"/>
    <property type="project" value="UniProtKB-KW"/>
</dbReference>
<dbReference type="PANTHER" id="PTHR43152:SF3">
    <property type="entry name" value="UVRABC SYSTEM PROTEIN A"/>
    <property type="match status" value="1"/>
</dbReference>
<dbReference type="GO" id="GO:0016887">
    <property type="term" value="F:ATP hydrolysis activity"/>
    <property type="evidence" value="ECO:0007669"/>
    <property type="project" value="InterPro"/>
</dbReference>
<reference evidence="15 16" key="1">
    <citation type="submission" date="2015-04" db="EMBL/GenBank/DDBJ databases">
        <title>The complete genome sequence of the rumen methanogen Methanobrevibacter millerae SM9.</title>
        <authorList>
            <person name="Leahy S.C."/>
            <person name="Kelly W.J."/>
            <person name="Pacheco D.M."/>
            <person name="Li D."/>
            <person name="Altermann E."/>
            <person name="Attwood G.T."/>
        </authorList>
    </citation>
    <scope>NUCLEOTIDE SEQUENCE [LARGE SCALE GENOMIC DNA]</scope>
    <source>
        <strain evidence="15 16">SM9</strain>
    </source>
</reference>
<dbReference type="InterPro" id="IPR003593">
    <property type="entry name" value="AAA+_ATPase"/>
</dbReference>
<evidence type="ECO:0000313" key="15">
    <source>
        <dbReference type="EMBL" id="ALT69383.1"/>
    </source>
</evidence>
<evidence type="ECO:0000256" key="2">
    <source>
        <dbReference type="ARBA" id="ARBA00022490"/>
    </source>
</evidence>
<comment type="subcellular location">
    <subcellularLocation>
        <location evidence="1">Cytoplasm</location>
    </subcellularLocation>
</comment>
<dbReference type="InterPro" id="IPR003439">
    <property type="entry name" value="ABC_transporter-like_ATP-bd"/>
</dbReference>
<name>A0A0U3E5U0_9EURY</name>
<evidence type="ECO:0000256" key="10">
    <source>
        <dbReference type="ARBA" id="ARBA00022840"/>
    </source>
</evidence>
<dbReference type="Gene3D" id="1.10.8.280">
    <property type="entry name" value="ABC transporter ATPase domain-like"/>
    <property type="match status" value="1"/>
</dbReference>
<dbReference type="GO" id="GO:0006281">
    <property type="term" value="P:DNA repair"/>
    <property type="evidence" value="ECO:0007669"/>
    <property type="project" value="UniProtKB-KW"/>
</dbReference>
<evidence type="ECO:0000259" key="14">
    <source>
        <dbReference type="PROSITE" id="PS50893"/>
    </source>
</evidence>
<proteinExistence type="predicted"/>
<dbReference type="PROSITE" id="PS00211">
    <property type="entry name" value="ABC_TRANSPORTER_1"/>
    <property type="match status" value="1"/>
</dbReference>
<dbReference type="SUPFAM" id="SSF52540">
    <property type="entry name" value="P-loop containing nucleoside triphosphate hydrolases"/>
    <property type="match status" value="2"/>
</dbReference>
<keyword evidence="3" id="KW-0479">Metal-binding</keyword>
<keyword evidence="2" id="KW-0963">Cytoplasm</keyword>
<evidence type="ECO:0000256" key="8">
    <source>
        <dbReference type="ARBA" id="ARBA00022771"/>
    </source>
</evidence>
<dbReference type="OrthoDB" id="7896at2157"/>
<feature type="domain" description="ABC transporter" evidence="14">
    <location>
        <begin position="488"/>
        <end position="815"/>
    </location>
</feature>
<keyword evidence="6" id="KW-0227">DNA damage</keyword>
<dbReference type="AlphaFoldDB" id="A0A0U3E5U0"/>
<evidence type="ECO:0000256" key="12">
    <source>
        <dbReference type="ARBA" id="ARBA00023125"/>
    </source>
</evidence>
<dbReference type="Pfam" id="PF17755">
    <property type="entry name" value="UvrA_DNA-bind"/>
    <property type="match status" value="1"/>
</dbReference>
<dbReference type="GO" id="GO:0005524">
    <property type="term" value="F:ATP binding"/>
    <property type="evidence" value="ECO:0007669"/>
    <property type="project" value="UniProtKB-KW"/>
</dbReference>
<evidence type="ECO:0000256" key="7">
    <source>
        <dbReference type="ARBA" id="ARBA00022769"/>
    </source>
</evidence>
<dbReference type="RefSeq" id="WP_058739621.1">
    <property type="nucleotide sequence ID" value="NZ_CP011266.1"/>
</dbReference>
<keyword evidence="9" id="KW-0862">Zinc</keyword>
<dbReference type="SMART" id="SM00382">
    <property type="entry name" value="AAA"/>
    <property type="match status" value="2"/>
</dbReference>
<keyword evidence="7" id="KW-0228">DNA excision</keyword>
<dbReference type="InterPro" id="IPR041552">
    <property type="entry name" value="UvrA_DNA-bd"/>
</dbReference>
<evidence type="ECO:0000256" key="5">
    <source>
        <dbReference type="ARBA" id="ARBA00022741"/>
    </source>
</evidence>
<keyword evidence="13" id="KW-0234">DNA repair</keyword>
<keyword evidence="16" id="KW-1185">Reference proteome</keyword>
<keyword evidence="5" id="KW-0547">Nucleotide-binding</keyword>
<dbReference type="KEGG" id="mmil:sm9_1615"/>
<dbReference type="GeneID" id="26736556"/>
<dbReference type="PATRIC" id="fig|230361.4.peg.1673"/>
<keyword evidence="10" id="KW-0067">ATP-binding</keyword>
<dbReference type="GO" id="GO:0003677">
    <property type="term" value="F:DNA binding"/>
    <property type="evidence" value="ECO:0007669"/>
    <property type="project" value="UniProtKB-KW"/>
</dbReference>
<dbReference type="PROSITE" id="PS50893">
    <property type="entry name" value="ABC_TRANSPORTER_2"/>
    <property type="match status" value="2"/>
</dbReference>
<keyword evidence="11" id="KW-0267">Excision nuclease</keyword>
<dbReference type="GO" id="GO:0005737">
    <property type="term" value="C:cytoplasm"/>
    <property type="evidence" value="ECO:0007669"/>
    <property type="project" value="UniProtKB-SubCell"/>
</dbReference>
<dbReference type="Proteomes" id="UP000067738">
    <property type="component" value="Chromosome"/>
</dbReference>
<evidence type="ECO:0000256" key="11">
    <source>
        <dbReference type="ARBA" id="ARBA00022881"/>
    </source>
</evidence>
<accession>A0A0U3E5U0</accession>
<evidence type="ECO:0000256" key="1">
    <source>
        <dbReference type="ARBA" id="ARBA00004496"/>
    </source>
</evidence>